<evidence type="ECO:0000256" key="1">
    <source>
        <dbReference type="ARBA" id="ARBA00004127"/>
    </source>
</evidence>
<gene>
    <name evidence="6" type="ORF">HYG87_00690</name>
</gene>
<dbReference type="OrthoDB" id="148346at2157"/>
<feature type="transmembrane region" description="Helical" evidence="5">
    <location>
        <begin position="101"/>
        <end position="118"/>
    </location>
</feature>
<feature type="transmembrane region" description="Helical" evidence="5">
    <location>
        <begin position="24"/>
        <end position="46"/>
    </location>
</feature>
<evidence type="ECO:0000256" key="3">
    <source>
        <dbReference type="ARBA" id="ARBA00022989"/>
    </source>
</evidence>
<evidence type="ECO:0000256" key="4">
    <source>
        <dbReference type="ARBA" id="ARBA00023136"/>
    </source>
</evidence>
<name>A0A8T8K5I3_9EURY</name>
<comment type="subcellular location">
    <subcellularLocation>
        <location evidence="1">Endomembrane system</location>
        <topology evidence="1">Multi-pass membrane protein</topology>
    </subcellularLocation>
</comment>
<keyword evidence="4 5" id="KW-0472">Membrane</keyword>
<evidence type="ECO:0000313" key="7">
    <source>
        <dbReference type="Proteomes" id="UP000681041"/>
    </source>
</evidence>
<dbReference type="Pfam" id="PF04191">
    <property type="entry name" value="PEMT"/>
    <property type="match status" value="1"/>
</dbReference>
<dbReference type="RefSeq" id="WP_211533328.1">
    <property type="nucleotide sequence ID" value="NZ_CP058560.1"/>
</dbReference>
<dbReference type="GeneID" id="64819236"/>
<evidence type="ECO:0000313" key="6">
    <source>
        <dbReference type="EMBL" id="QUH22383.1"/>
    </source>
</evidence>
<proteinExistence type="predicted"/>
<keyword evidence="3 5" id="KW-1133">Transmembrane helix</keyword>
<dbReference type="InterPro" id="IPR007318">
    <property type="entry name" value="Phopholipid_MeTrfase"/>
</dbReference>
<evidence type="ECO:0000256" key="5">
    <source>
        <dbReference type="SAM" id="Phobius"/>
    </source>
</evidence>
<keyword evidence="2 5" id="KW-0812">Transmembrane</keyword>
<dbReference type="Gene3D" id="1.20.120.1630">
    <property type="match status" value="1"/>
</dbReference>
<dbReference type="EMBL" id="CP058560">
    <property type="protein sequence ID" value="QUH22383.1"/>
    <property type="molecule type" value="Genomic_DNA"/>
</dbReference>
<dbReference type="GO" id="GO:0012505">
    <property type="term" value="C:endomembrane system"/>
    <property type="evidence" value="ECO:0007669"/>
    <property type="project" value="UniProtKB-SubCell"/>
</dbReference>
<evidence type="ECO:0000256" key="2">
    <source>
        <dbReference type="ARBA" id="ARBA00022692"/>
    </source>
</evidence>
<accession>A0A8T8K5I3</accession>
<dbReference type="KEGG" id="meme:HYG87_00690"/>
<sequence>MVTIIVPLVIIINFNLQLVTLDSLLSAFKLIIGILLVFIGLGFFISTNKLFIIRGRGTLAPWDPPENLVVTGAHAHLRNPMIAAVSMILLGESLIFSGWELLLWTAFFFILNHIYIVYKEEVDLTKKFGDEYIEYRDNVPRWIPRLKPWKKINK</sequence>
<dbReference type="Proteomes" id="UP000681041">
    <property type="component" value="Chromosome"/>
</dbReference>
<dbReference type="AlphaFoldDB" id="A0A8T8K5I3"/>
<organism evidence="6 7">
    <name type="scientific">Methanobacterium alkalithermotolerans</name>
    <dbReference type="NCBI Taxonomy" id="2731220"/>
    <lineage>
        <taxon>Archaea</taxon>
        <taxon>Methanobacteriati</taxon>
        <taxon>Methanobacteriota</taxon>
        <taxon>Methanomada group</taxon>
        <taxon>Methanobacteria</taxon>
        <taxon>Methanobacteriales</taxon>
        <taxon>Methanobacteriaceae</taxon>
        <taxon>Methanobacterium</taxon>
    </lineage>
</organism>
<protein>
    <submittedName>
        <fullName evidence="6">Isoprenylcysteine carboxylmethyltransferase family protein</fullName>
    </submittedName>
</protein>
<reference evidence="6" key="1">
    <citation type="submission" date="2020-07" db="EMBL/GenBank/DDBJ databases">
        <title>Methanobacterium. sp. MethCan genome.</title>
        <authorList>
            <person name="Postec A."/>
            <person name="Quemeneur M."/>
        </authorList>
    </citation>
    <scope>NUCLEOTIDE SEQUENCE</scope>
    <source>
        <strain evidence="6">MethCAN</strain>
    </source>
</reference>
<keyword evidence="7" id="KW-1185">Reference proteome</keyword>